<evidence type="ECO:0000313" key="1">
    <source>
        <dbReference type="EMBL" id="CAD8082953.1"/>
    </source>
</evidence>
<comment type="caution">
    <text evidence="1">The sequence shown here is derived from an EMBL/GenBank/DDBJ whole genome shotgun (WGS) entry which is preliminary data.</text>
</comment>
<dbReference type="EMBL" id="CAJJDM010000072">
    <property type="protein sequence ID" value="CAD8082953.1"/>
    <property type="molecule type" value="Genomic_DNA"/>
</dbReference>
<proteinExistence type="predicted"/>
<accession>A0A8S1N0N6</accession>
<protein>
    <submittedName>
        <fullName evidence="1">Uncharacterized protein</fullName>
    </submittedName>
</protein>
<reference evidence="1" key="1">
    <citation type="submission" date="2021-01" db="EMBL/GenBank/DDBJ databases">
        <authorList>
            <consortium name="Genoscope - CEA"/>
            <person name="William W."/>
        </authorList>
    </citation>
    <scope>NUCLEOTIDE SEQUENCE</scope>
</reference>
<gene>
    <name evidence="1" type="ORF">PPRIM_AZ9-3.1.T0690036</name>
</gene>
<dbReference type="AlphaFoldDB" id="A0A8S1N0N6"/>
<organism evidence="1 2">
    <name type="scientific">Paramecium primaurelia</name>
    <dbReference type="NCBI Taxonomy" id="5886"/>
    <lineage>
        <taxon>Eukaryota</taxon>
        <taxon>Sar</taxon>
        <taxon>Alveolata</taxon>
        <taxon>Ciliophora</taxon>
        <taxon>Intramacronucleata</taxon>
        <taxon>Oligohymenophorea</taxon>
        <taxon>Peniculida</taxon>
        <taxon>Parameciidae</taxon>
        <taxon>Paramecium</taxon>
    </lineage>
</organism>
<name>A0A8S1N0N6_PARPR</name>
<evidence type="ECO:0000313" key="2">
    <source>
        <dbReference type="Proteomes" id="UP000688137"/>
    </source>
</evidence>
<keyword evidence="2" id="KW-1185">Reference proteome</keyword>
<sequence length="273" mass="31874">MSSKFSVKCNKDHNKTFDDLIKPILFEYPIRRKSCYCQQCGNLGQFQQQNSNLPTSKEIQFSKQEGIKRKLSFGDDIQTDFPSEFSQIESENGIRIRQNDKSFSISIKCLEGSLKFESIYLQNTNKTKRKSCECSECGKLNAFQIKNQEISIPQKDRQIKQFQIKGQPKFLQYGSTEFQILNKKIVQRTIMNSPRSQRSIQLKQINEMRRTKDVKTLVNNRISTRDLELHPKQIQSKFSIINSCRQLDSQNIPQGKSQIQNTNKPIISFYHIK</sequence>
<dbReference type="Proteomes" id="UP000688137">
    <property type="component" value="Unassembled WGS sequence"/>
</dbReference>